<dbReference type="GeneID" id="87891227"/>
<evidence type="ECO:0000256" key="1">
    <source>
        <dbReference type="SAM" id="MobiDB-lite"/>
    </source>
</evidence>
<sequence length="140" mass="15637">MGRSCGLCCRARGRLEVVGIYYKEVYEVIKSEIKYISKKQLLVLPRDSDISTYINSPTSVYRYMDVVNIGRATDIRGSKERTSSVAHNQSAKRKIGESGARSRFVNNGKIPYKDASGCSLDQQALVFRVTLPKKSKPLIG</sequence>
<accession>A0ABR0FUH1</accession>
<comment type="caution">
    <text evidence="2">The sequence shown here is derived from an EMBL/GenBank/DDBJ whole genome shotgun (WGS) entry which is preliminary data.</text>
</comment>
<dbReference type="EMBL" id="JAFFGZ010000002">
    <property type="protein sequence ID" value="KAK4646982.1"/>
    <property type="molecule type" value="Genomic_DNA"/>
</dbReference>
<proteinExistence type="predicted"/>
<evidence type="ECO:0000313" key="3">
    <source>
        <dbReference type="Proteomes" id="UP001322138"/>
    </source>
</evidence>
<dbReference type="RefSeq" id="XP_062735958.1">
    <property type="nucleotide sequence ID" value="XM_062872127.1"/>
</dbReference>
<dbReference type="Proteomes" id="UP001322138">
    <property type="component" value="Unassembled WGS sequence"/>
</dbReference>
<protein>
    <submittedName>
        <fullName evidence="2">Uncharacterized protein</fullName>
    </submittedName>
</protein>
<keyword evidence="3" id="KW-1185">Reference proteome</keyword>
<gene>
    <name evidence="2" type="ORF">QC761_0024590</name>
</gene>
<name>A0ABR0FUH1_9PEZI</name>
<feature type="region of interest" description="Disordered" evidence="1">
    <location>
        <begin position="78"/>
        <end position="99"/>
    </location>
</feature>
<organism evidence="2 3">
    <name type="scientific">Podospora bellae-mahoneyi</name>
    <dbReference type="NCBI Taxonomy" id="2093777"/>
    <lineage>
        <taxon>Eukaryota</taxon>
        <taxon>Fungi</taxon>
        <taxon>Dikarya</taxon>
        <taxon>Ascomycota</taxon>
        <taxon>Pezizomycotina</taxon>
        <taxon>Sordariomycetes</taxon>
        <taxon>Sordariomycetidae</taxon>
        <taxon>Sordariales</taxon>
        <taxon>Podosporaceae</taxon>
        <taxon>Podospora</taxon>
    </lineage>
</organism>
<evidence type="ECO:0000313" key="2">
    <source>
        <dbReference type="EMBL" id="KAK4646982.1"/>
    </source>
</evidence>
<reference evidence="2 3" key="1">
    <citation type="journal article" date="2023" name="bioRxiv">
        <title>High-quality genome assemblies of four members of thePodospora anserinaspecies complex.</title>
        <authorList>
            <person name="Ament-Velasquez S.L."/>
            <person name="Vogan A.A."/>
            <person name="Wallerman O."/>
            <person name="Hartmann F."/>
            <person name="Gautier V."/>
            <person name="Silar P."/>
            <person name="Giraud T."/>
            <person name="Johannesson H."/>
        </authorList>
    </citation>
    <scope>NUCLEOTIDE SEQUENCE [LARGE SCALE GENOMIC DNA]</scope>
    <source>
        <strain evidence="2 3">CBS 112042</strain>
    </source>
</reference>